<evidence type="ECO:0000256" key="9">
    <source>
        <dbReference type="ARBA" id="ARBA00023136"/>
    </source>
</evidence>
<evidence type="ECO:0000256" key="6">
    <source>
        <dbReference type="ARBA" id="ARBA00022729"/>
    </source>
</evidence>
<dbReference type="GO" id="GO:0006811">
    <property type="term" value="P:monoatomic ion transport"/>
    <property type="evidence" value="ECO:0007669"/>
    <property type="project" value="UniProtKB-KW"/>
</dbReference>
<protein>
    <submittedName>
        <fullName evidence="12">Porin gram-negative type</fullName>
    </submittedName>
</protein>
<evidence type="ECO:0000256" key="1">
    <source>
        <dbReference type="ARBA" id="ARBA00004571"/>
    </source>
</evidence>
<evidence type="ECO:0000256" key="4">
    <source>
        <dbReference type="ARBA" id="ARBA00022452"/>
    </source>
</evidence>
<keyword evidence="9" id="KW-0472">Membrane</keyword>
<dbReference type="InterPro" id="IPR023614">
    <property type="entry name" value="Porin_dom_sf"/>
</dbReference>
<dbReference type="GeneID" id="34312336"/>
<dbReference type="EMBL" id="CP002879">
    <property type="protein sequence ID" value="AEI82345.1"/>
    <property type="molecule type" value="Genomic_DNA"/>
</dbReference>
<dbReference type="AlphaFoldDB" id="F8GUE1"/>
<dbReference type="PANTHER" id="PTHR34501:SF9">
    <property type="entry name" value="MAJOR OUTER MEMBRANE PROTEIN P.IA"/>
    <property type="match status" value="1"/>
</dbReference>
<feature type="domain" description="Porin" evidence="11">
    <location>
        <begin position="23"/>
        <end position="330"/>
    </location>
</feature>
<keyword evidence="10" id="KW-0998">Cell outer membrane</keyword>
<keyword evidence="12" id="KW-0614">Plasmid</keyword>
<evidence type="ECO:0000256" key="10">
    <source>
        <dbReference type="ARBA" id="ARBA00023237"/>
    </source>
</evidence>
<keyword evidence="6" id="KW-0732">Signal</keyword>
<keyword evidence="7" id="KW-0406">Ion transport</keyword>
<dbReference type="Pfam" id="PF13609">
    <property type="entry name" value="Porin_4"/>
    <property type="match status" value="1"/>
</dbReference>
<evidence type="ECO:0000256" key="8">
    <source>
        <dbReference type="ARBA" id="ARBA00023114"/>
    </source>
</evidence>
<dbReference type="PANTHER" id="PTHR34501">
    <property type="entry name" value="PROTEIN YDDL-RELATED"/>
    <property type="match status" value="1"/>
</dbReference>
<dbReference type="SUPFAM" id="SSF56935">
    <property type="entry name" value="Porins"/>
    <property type="match status" value="1"/>
</dbReference>
<dbReference type="KEGG" id="cnc:CNE_BB1p09330"/>
<evidence type="ECO:0000256" key="2">
    <source>
        <dbReference type="ARBA" id="ARBA00011233"/>
    </source>
</evidence>
<evidence type="ECO:0000259" key="11">
    <source>
        <dbReference type="Pfam" id="PF13609"/>
    </source>
</evidence>
<dbReference type="InterPro" id="IPR050298">
    <property type="entry name" value="Gram-neg_bact_OMP"/>
</dbReference>
<evidence type="ECO:0000313" key="12">
    <source>
        <dbReference type="EMBL" id="AEI82345.1"/>
    </source>
</evidence>
<dbReference type="GO" id="GO:0015288">
    <property type="term" value="F:porin activity"/>
    <property type="evidence" value="ECO:0007669"/>
    <property type="project" value="UniProtKB-KW"/>
</dbReference>
<evidence type="ECO:0000256" key="7">
    <source>
        <dbReference type="ARBA" id="ARBA00023065"/>
    </source>
</evidence>
<reference evidence="12 13" key="1">
    <citation type="journal article" date="2011" name="J. Bacteriol.">
        <title>Complete genome sequence of the type strain Cupriavidus necator N-1.</title>
        <authorList>
            <person name="Poehlein A."/>
            <person name="Kusian B."/>
            <person name="Friedrich B."/>
            <person name="Daniel R."/>
            <person name="Bowien B."/>
        </authorList>
    </citation>
    <scope>NUCLEOTIDE SEQUENCE [LARGE SCALE GENOMIC DNA]</scope>
    <source>
        <strain evidence="13">ATCC 43291 / DSM 13513 / CCUG 52238 / LMG 8453 / N-1</strain>
        <plasmid evidence="12 13">pBB1</plasmid>
    </source>
</reference>
<comment type="subcellular location">
    <subcellularLocation>
        <location evidence="1">Cell outer membrane</location>
        <topology evidence="1">Multi-pass membrane protein</topology>
    </subcellularLocation>
</comment>
<gene>
    <name evidence="12" type="ordered locus">CNE_BB1p09330</name>
</gene>
<keyword evidence="4" id="KW-1134">Transmembrane beta strand</keyword>
<geneLocation type="plasmid" evidence="12 13">
    <name>pBB1</name>
</geneLocation>
<comment type="subunit">
    <text evidence="2">Homotrimer.</text>
</comment>
<keyword evidence="3" id="KW-0813">Transport</keyword>
<accession>F8GUE1</accession>
<dbReference type="GO" id="GO:0046930">
    <property type="term" value="C:pore complex"/>
    <property type="evidence" value="ECO:0007669"/>
    <property type="project" value="UniProtKB-KW"/>
</dbReference>
<dbReference type="HOGENOM" id="CLU_038238_2_0_4"/>
<evidence type="ECO:0000256" key="3">
    <source>
        <dbReference type="ARBA" id="ARBA00022448"/>
    </source>
</evidence>
<evidence type="ECO:0000313" key="13">
    <source>
        <dbReference type="Proteomes" id="UP000006798"/>
    </source>
</evidence>
<keyword evidence="5" id="KW-0812">Transmembrane</keyword>
<keyword evidence="8" id="KW-0626">Porin</keyword>
<dbReference type="Proteomes" id="UP000006798">
    <property type="component" value="Plasmid pBB1"/>
</dbReference>
<dbReference type="InterPro" id="IPR033900">
    <property type="entry name" value="Gram_neg_porin_domain"/>
</dbReference>
<dbReference type="Gene3D" id="2.40.160.10">
    <property type="entry name" value="Porin"/>
    <property type="match status" value="1"/>
</dbReference>
<dbReference type="GO" id="GO:0009279">
    <property type="term" value="C:cell outer membrane"/>
    <property type="evidence" value="ECO:0007669"/>
    <property type="project" value="UniProtKB-SubCell"/>
</dbReference>
<dbReference type="RefSeq" id="WP_013959377.1">
    <property type="nucleotide sequence ID" value="NC_015727.1"/>
</dbReference>
<dbReference type="CDD" id="cd00342">
    <property type="entry name" value="gram_neg_porins"/>
    <property type="match status" value="1"/>
</dbReference>
<sequence>MKKKERAIRLGTVAAMLVTSWMGDSALAQSSVTLYGVADTYLDYSNNNPSAVTGQGGGKSVVKLSSTGLSGPRWGIRGTEDLGGGLSALFVLESGFNVDTGTMAETGRLFNRQAFVGIEGAYGRLTLGRQYTTIYETLPNFAPLYYSNTYEPLVVLLGSPREDNAVKYRFAAGGLTVQGHYAFGEQAGAIQGNAGLGVGMVYVAGPFAIAGTYDQGNGPETAEGHSKIRKAALAGSYSIGPASIVAGYRWGHDTTAAGATALRDNLWWAGLRYELTPALMLSAAFYYDDVKSRTGVVNPPNPKQYVVQGIYSLSKRTDVYGAVAYARNSGLNFGDLKTLAAGKESQTGVALGIRHKF</sequence>
<evidence type="ECO:0000256" key="5">
    <source>
        <dbReference type="ARBA" id="ARBA00022692"/>
    </source>
</evidence>
<organism evidence="12 13">
    <name type="scientific">Cupriavidus necator (strain ATCC 43291 / DSM 13513 / CCUG 52238 / LMG 8453 / N-1)</name>
    <name type="common">Ralstonia eutropha</name>
    <dbReference type="NCBI Taxonomy" id="1042878"/>
    <lineage>
        <taxon>Bacteria</taxon>
        <taxon>Pseudomonadati</taxon>
        <taxon>Pseudomonadota</taxon>
        <taxon>Betaproteobacteria</taxon>
        <taxon>Burkholderiales</taxon>
        <taxon>Burkholderiaceae</taxon>
        <taxon>Cupriavidus</taxon>
    </lineage>
</organism>
<name>F8GUE1_CUPNN</name>
<proteinExistence type="predicted"/>